<dbReference type="KEGG" id="cyj:Cyan7822_1233"/>
<dbReference type="AlphaFoldDB" id="E0UGM8"/>
<keyword evidence="3" id="KW-1185">Reference proteome</keyword>
<evidence type="ECO:0000256" key="1">
    <source>
        <dbReference type="SAM" id="SignalP"/>
    </source>
</evidence>
<organism evidence="2 3">
    <name type="scientific">Gloeothece verrucosa (strain PCC 7822)</name>
    <name type="common">Cyanothece sp. (strain PCC 7822)</name>
    <dbReference type="NCBI Taxonomy" id="497965"/>
    <lineage>
        <taxon>Bacteria</taxon>
        <taxon>Bacillati</taxon>
        <taxon>Cyanobacteriota</taxon>
        <taxon>Cyanophyceae</taxon>
        <taxon>Oscillatoriophycideae</taxon>
        <taxon>Chroococcales</taxon>
        <taxon>Aphanothecaceae</taxon>
        <taxon>Gloeothece</taxon>
        <taxon>Gloeothece verrucosa</taxon>
    </lineage>
</organism>
<dbReference type="EMBL" id="CP002198">
    <property type="protein sequence ID" value="ADN13237.1"/>
    <property type="molecule type" value="Genomic_DNA"/>
</dbReference>
<accession>E0UGM8</accession>
<keyword evidence="1" id="KW-0732">Signal</keyword>
<dbReference type="HOGENOM" id="CLU_078458_0_0_3"/>
<evidence type="ECO:0000313" key="3">
    <source>
        <dbReference type="Proteomes" id="UP000008206"/>
    </source>
</evidence>
<dbReference type="Proteomes" id="UP000008206">
    <property type="component" value="Chromosome"/>
</dbReference>
<name>E0UGM8_GLOV7</name>
<evidence type="ECO:0008006" key="4">
    <source>
        <dbReference type="Google" id="ProtNLM"/>
    </source>
</evidence>
<dbReference type="eggNOG" id="ENOG502ZAVG">
    <property type="taxonomic scope" value="Bacteria"/>
</dbReference>
<proteinExistence type="predicted"/>
<dbReference type="STRING" id="497965.Cyan7822_1233"/>
<dbReference type="RefSeq" id="WP_013321344.1">
    <property type="nucleotide sequence ID" value="NC_014501.1"/>
</dbReference>
<protein>
    <recommendedName>
        <fullName evidence="4">WD40 domain protein beta Propeller</fullName>
    </recommendedName>
</protein>
<reference evidence="3" key="1">
    <citation type="journal article" date="2011" name="MBio">
        <title>Novel metabolic attributes of the genus Cyanothece, comprising a group of unicellular nitrogen-fixing Cyanobacteria.</title>
        <authorList>
            <person name="Bandyopadhyay A."/>
            <person name="Elvitigala T."/>
            <person name="Welsh E."/>
            <person name="Stockel J."/>
            <person name="Liberton M."/>
            <person name="Min H."/>
            <person name="Sherman L.A."/>
            <person name="Pakrasi H.B."/>
        </authorList>
    </citation>
    <scope>NUCLEOTIDE SEQUENCE [LARGE SCALE GENOMIC DNA]</scope>
    <source>
        <strain evidence="3">PCC 7822</strain>
    </source>
</reference>
<feature type="chain" id="PRO_5003141265" description="WD40 domain protein beta Propeller" evidence="1">
    <location>
        <begin position="35"/>
        <end position="290"/>
    </location>
</feature>
<sequence>MFKRPKFLKEFRCNSLLAILLTGVLMTTSQQAQAETDKVSQVISPAISSFGSLNLVSDVYPEAVEPAVNDPLNSPYPIPWEWIQKTQAEFTEKGVSGLRYYRSPSLVSPDGEYAVYTRVSFSVEPEMYRSRVTSVMFLENLHTGELQVIRAQSPFAEHLAQHYNEEQIPGLMSILIPVSWSADGNYLLSRQFEGVFNTSEASDYAVIWNRQKRQTKTISPKNDHDTTAILMGWNSSNPEQVLFRAGFLGDEDWPMVSVALDGQTVFASHQESITYGQLTTSIWSGSQALE</sequence>
<evidence type="ECO:0000313" key="2">
    <source>
        <dbReference type="EMBL" id="ADN13237.1"/>
    </source>
</evidence>
<dbReference type="OrthoDB" id="420905at2"/>
<gene>
    <name evidence="2" type="ordered locus">Cyan7822_1233</name>
</gene>
<feature type="signal peptide" evidence="1">
    <location>
        <begin position="1"/>
        <end position="34"/>
    </location>
</feature>